<protein>
    <submittedName>
        <fullName evidence="19">Copia protein</fullName>
    </submittedName>
</protein>
<evidence type="ECO:0000256" key="8">
    <source>
        <dbReference type="ARBA" id="ARBA00022801"/>
    </source>
</evidence>
<dbReference type="InterPro" id="IPR039537">
    <property type="entry name" value="Retrotran_Ty1/copia-like"/>
</dbReference>
<dbReference type="PANTHER" id="PTHR42648:SF11">
    <property type="entry name" value="TRANSPOSON TY4-P GAG-POL POLYPROTEIN"/>
    <property type="match status" value="1"/>
</dbReference>
<dbReference type="EMBL" id="BKCJ010009448">
    <property type="protein sequence ID" value="GEU87014.1"/>
    <property type="molecule type" value="Genomic_DNA"/>
</dbReference>
<dbReference type="Pfam" id="PF07727">
    <property type="entry name" value="RVT_2"/>
    <property type="match status" value="1"/>
</dbReference>
<keyword evidence="6" id="KW-0547">Nucleotide-binding</keyword>
<dbReference type="PROSITE" id="PS50994">
    <property type="entry name" value="INTEGRASE"/>
    <property type="match status" value="1"/>
</dbReference>
<feature type="compositionally biased region" description="Polar residues" evidence="17">
    <location>
        <begin position="303"/>
        <end position="320"/>
    </location>
</feature>
<sequence>MDLKLLQHLQMQRRLPKKWLSFCQSHINTSHAKDSEIASLFGLIAEACEWDEEDVSSDDNEIVEVKELMALAEENDAISKEADDSKVSIPGVERPWLSEAEGFILPNHDTGRILPAESQRNTTDSLAVVTDSSATDYDSADESLVCSTPLPLMKKLDGAKPIFELKTIKSILRLKSTFKAETLKSVIINEPSSAPAKGNKSSPASKVNSDPACKLKSVKIKDDHPLAIVIKELNNLKLQISKNQLSYSIKREINPRNPQHTFKRCESCGSSTHTITDHYDIEWFKRGEALQAKKAKALKLTRTKSSNANRSKTPTKSGCSRHITSVKSYLHKYVEQLGPKVVFRDDSTCTTNGYGSIKCNGIVFTKVAFVNDLKKRDDTWFKYKVLLVEAQANGQILHEEELAFLADLGTTEDQAKQTIITNNDAYQADDLDAYDSDCNELNTAKVSLMANLSHYGSDVLAEAAAHNSNSSTQQDALILSVIEKLKTQVINCNKINMDNKSVNDTLTAELERYKEQVKVLKEGQNNSMNSLESSPSCTPTKVEIPKELPKVSMVNTSLKKLKHHLVGFDMVIKERTTATAITEGTWGFEHTKSCFRDEIIPFVKALKEIFNKFDQFLIDELTEVQNEKGLIIAALKDELRKLKGKALVDNAVTTHTIDPEMLKIDMEPIAPKLLNNRTTHSDYLKHTQEQDEILREVETTNVHHSKLNANSKLICVKCSGCLLFDNHDMCVLNFINDVNAHAKSKSIKKISKRKVWKPTGKVFTKTGYTWRPIGRTFTIVGNACPLTRITITAEVPPRKPTALETDTPKHVVTLVYSRKPKKSNTNNPIRKPKIIKSIYANDEEPSKSWGSIVFNVPSSSLDECRDMMASSPICLLSKASKTKSWLWHRRLSHLNFGAINHLARHGLVRGLSKLKFEKDHLCSACAMGKSKKKPHKPKSKDTNQDKLYLLHMDLCGPMRVATINRKKYILVIVDNYSLFTWAPIRQIRTDNGTEFVNQTLREYYEKVGISHETSVARSSQQNGVVERHNHVIPTIVHTAAPNSEPINKWTKDHPLDNIIVEPKTYKDALTQACWIEAMQEKLNEFKHRGILKNKARLVALGYRQEKGIDFEEYFALVDRLEAIQIFLAFSALMNMIVYQMDVKTAFLNGILREEVYVSQPDGFVDQDNLNHVYKLKKALYVLKQAPRMCAIALCCNNVQHSRSKHIDIGFYFIKEQVGNGVVELYFVNTEYQLADIFIKPLCRERIELLINKLGMRYFTLETLKLLADEAEE</sequence>
<evidence type="ECO:0000256" key="4">
    <source>
        <dbReference type="ARBA" id="ARBA00022722"/>
    </source>
</evidence>
<dbReference type="InterPro" id="IPR001584">
    <property type="entry name" value="Integrase_cat-core"/>
</dbReference>
<evidence type="ECO:0000256" key="6">
    <source>
        <dbReference type="ARBA" id="ARBA00022741"/>
    </source>
</evidence>
<evidence type="ECO:0000256" key="14">
    <source>
        <dbReference type="ARBA" id="ARBA00023113"/>
    </source>
</evidence>
<dbReference type="GO" id="GO:0046872">
    <property type="term" value="F:metal ion binding"/>
    <property type="evidence" value="ECO:0007669"/>
    <property type="project" value="UniProtKB-KW"/>
</dbReference>
<dbReference type="Gene3D" id="3.30.420.10">
    <property type="entry name" value="Ribonuclease H-like superfamily/Ribonuclease H"/>
    <property type="match status" value="1"/>
</dbReference>
<dbReference type="GO" id="GO:0003887">
    <property type="term" value="F:DNA-directed DNA polymerase activity"/>
    <property type="evidence" value="ECO:0007669"/>
    <property type="project" value="UniProtKB-KW"/>
</dbReference>
<dbReference type="GO" id="GO:0006508">
    <property type="term" value="P:proteolysis"/>
    <property type="evidence" value="ECO:0007669"/>
    <property type="project" value="UniProtKB-KW"/>
</dbReference>
<evidence type="ECO:0000256" key="7">
    <source>
        <dbReference type="ARBA" id="ARBA00022759"/>
    </source>
</evidence>
<keyword evidence="2" id="KW-1188">Viral release from host cell</keyword>
<feature type="region of interest" description="Disordered" evidence="17">
    <location>
        <begin position="300"/>
        <end position="320"/>
    </location>
</feature>
<dbReference type="GO" id="GO:0008233">
    <property type="term" value="F:peptidase activity"/>
    <property type="evidence" value="ECO:0007669"/>
    <property type="project" value="UniProtKB-KW"/>
</dbReference>
<dbReference type="Pfam" id="PF22936">
    <property type="entry name" value="Pol_BBD"/>
    <property type="match status" value="1"/>
</dbReference>
<evidence type="ECO:0000256" key="5">
    <source>
        <dbReference type="ARBA" id="ARBA00022723"/>
    </source>
</evidence>
<evidence type="ECO:0000259" key="18">
    <source>
        <dbReference type="PROSITE" id="PS50994"/>
    </source>
</evidence>
<evidence type="ECO:0000256" key="13">
    <source>
        <dbReference type="ARBA" id="ARBA00022932"/>
    </source>
</evidence>
<keyword evidence="13" id="KW-0239">DNA-directed DNA polymerase</keyword>
<keyword evidence="11" id="KW-0229">DNA integration</keyword>
<dbReference type="GO" id="GO:0004519">
    <property type="term" value="F:endonuclease activity"/>
    <property type="evidence" value="ECO:0007669"/>
    <property type="project" value="UniProtKB-KW"/>
</dbReference>
<feature type="domain" description="Integrase catalytic" evidence="18">
    <location>
        <begin position="968"/>
        <end position="1102"/>
    </location>
</feature>
<dbReference type="InterPro" id="IPR036397">
    <property type="entry name" value="RNaseH_sf"/>
</dbReference>
<dbReference type="GO" id="GO:0015074">
    <property type="term" value="P:DNA integration"/>
    <property type="evidence" value="ECO:0007669"/>
    <property type="project" value="UniProtKB-KW"/>
</dbReference>
<gene>
    <name evidence="19" type="ORF">Tci_058992</name>
</gene>
<feature type="region of interest" description="Disordered" evidence="17">
    <location>
        <begin position="191"/>
        <end position="210"/>
    </location>
</feature>
<evidence type="ECO:0000256" key="11">
    <source>
        <dbReference type="ARBA" id="ARBA00022908"/>
    </source>
</evidence>
<keyword evidence="7" id="KW-0255">Endonuclease</keyword>
<dbReference type="GO" id="GO:0006310">
    <property type="term" value="P:DNA recombination"/>
    <property type="evidence" value="ECO:0007669"/>
    <property type="project" value="UniProtKB-KW"/>
</dbReference>
<evidence type="ECO:0000313" key="19">
    <source>
        <dbReference type="EMBL" id="GEU87014.1"/>
    </source>
</evidence>
<dbReference type="AlphaFoldDB" id="A0A6L2NR35"/>
<dbReference type="SUPFAM" id="SSF53098">
    <property type="entry name" value="Ribonuclease H-like"/>
    <property type="match status" value="1"/>
</dbReference>
<keyword evidence="15" id="KW-0233">DNA recombination</keyword>
<keyword evidence="12" id="KW-0695">RNA-directed DNA polymerase</keyword>
<dbReference type="GO" id="GO:0003676">
    <property type="term" value="F:nucleic acid binding"/>
    <property type="evidence" value="ECO:0007669"/>
    <property type="project" value="InterPro"/>
</dbReference>
<dbReference type="CDD" id="cd09272">
    <property type="entry name" value="RNase_HI_RT_Ty1"/>
    <property type="match status" value="1"/>
</dbReference>
<comment type="caution">
    <text evidence="19">The sequence shown here is derived from an EMBL/GenBank/DDBJ whole genome shotgun (WGS) entry which is preliminary data.</text>
</comment>
<dbReference type="InterPro" id="IPR025724">
    <property type="entry name" value="GAG-pre-integrase_dom"/>
</dbReference>
<evidence type="ECO:0000256" key="2">
    <source>
        <dbReference type="ARBA" id="ARBA00022612"/>
    </source>
</evidence>
<dbReference type="Pfam" id="PF13976">
    <property type="entry name" value="gag_pre-integrs"/>
    <property type="match status" value="1"/>
</dbReference>
<evidence type="ECO:0000256" key="17">
    <source>
        <dbReference type="SAM" id="MobiDB-lite"/>
    </source>
</evidence>
<dbReference type="GO" id="GO:0005524">
    <property type="term" value="F:ATP binding"/>
    <property type="evidence" value="ECO:0007669"/>
    <property type="project" value="UniProtKB-KW"/>
</dbReference>
<evidence type="ECO:0000256" key="15">
    <source>
        <dbReference type="ARBA" id="ARBA00023172"/>
    </source>
</evidence>
<dbReference type="GO" id="GO:0003964">
    <property type="term" value="F:RNA-directed DNA polymerase activity"/>
    <property type="evidence" value="ECO:0007669"/>
    <property type="project" value="UniProtKB-KW"/>
</dbReference>
<keyword evidence="10" id="KW-0460">Magnesium</keyword>
<dbReference type="InterPro" id="IPR012337">
    <property type="entry name" value="RNaseH-like_sf"/>
</dbReference>
<name>A0A6L2NR35_TANCI</name>
<keyword evidence="13" id="KW-0808">Transferase</keyword>
<keyword evidence="9" id="KW-0067">ATP-binding</keyword>
<keyword evidence="3" id="KW-0645">Protease</keyword>
<keyword evidence="13" id="KW-0548">Nucleotidyltransferase</keyword>
<keyword evidence="14" id="KW-0917">Virion maturation</keyword>
<evidence type="ECO:0000256" key="12">
    <source>
        <dbReference type="ARBA" id="ARBA00022918"/>
    </source>
</evidence>
<dbReference type="InterPro" id="IPR054722">
    <property type="entry name" value="PolX-like_BBD"/>
</dbReference>
<comment type="function">
    <text evidence="1">The aspartyl protease (PR) mediates the proteolytic cleavages of the Gag and Gag-Pol polyproteins after assembly of the VLP.</text>
</comment>
<evidence type="ECO:0000256" key="9">
    <source>
        <dbReference type="ARBA" id="ARBA00022840"/>
    </source>
</evidence>
<evidence type="ECO:0000256" key="1">
    <source>
        <dbReference type="ARBA" id="ARBA00002180"/>
    </source>
</evidence>
<keyword evidence="4" id="KW-0540">Nuclease</keyword>
<dbReference type="InterPro" id="IPR013103">
    <property type="entry name" value="RVT_2"/>
</dbReference>
<reference evidence="19" key="1">
    <citation type="journal article" date="2019" name="Sci. Rep.">
        <title>Draft genome of Tanacetum cinerariifolium, the natural source of mosquito coil.</title>
        <authorList>
            <person name="Yamashiro T."/>
            <person name="Shiraishi A."/>
            <person name="Satake H."/>
            <person name="Nakayama K."/>
        </authorList>
    </citation>
    <scope>NUCLEOTIDE SEQUENCE</scope>
</reference>
<accession>A0A6L2NR35</accession>
<evidence type="ECO:0000256" key="16">
    <source>
        <dbReference type="ARBA" id="ARBA00023268"/>
    </source>
</evidence>
<evidence type="ECO:0000256" key="10">
    <source>
        <dbReference type="ARBA" id="ARBA00022842"/>
    </source>
</evidence>
<evidence type="ECO:0000256" key="3">
    <source>
        <dbReference type="ARBA" id="ARBA00022670"/>
    </source>
</evidence>
<proteinExistence type="predicted"/>
<organism evidence="19">
    <name type="scientific">Tanacetum cinerariifolium</name>
    <name type="common">Dalmatian daisy</name>
    <name type="synonym">Chrysanthemum cinerariifolium</name>
    <dbReference type="NCBI Taxonomy" id="118510"/>
    <lineage>
        <taxon>Eukaryota</taxon>
        <taxon>Viridiplantae</taxon>
        <taxon>Streptophyta</taxon>
        <taxon>Embryophyta</taxon>
        <taxon>Tracheophyta</taxon>
        <taxon>Spermatophyta</taxon>
        <taxon>Magnoliopsida</taxon>
        <taxon>eudicotyledons</taxon>
        <taxon>Gunneridae</taxon>
        <taxon>Pentapetalae</taxon>
        <taxon>asterids</taxon>
        <taxon>campanulids</taxon>
        <taxon>Asterales</taxon>
        <taxon>Asteraceae</taxon>
        <taxon>Asteroideae</taxon>
        <taxon>Anthemideae</taxon>
        <taxon>Anthemidinae</taxon>
        <taxon>Tanacetum</taxon>
    </lineage>
</organism>
<keyword evidence="16" id="KW-0511">Multifunctional enzyme</keyword>
<dbReference type="PANTHER" id="PTHR42648">
    <property type="entry name" value="TRANSPOSASE, PUTATIVE-RELATED"/>
    <property type="match status" value="1"/>
</dbReference>
<keyword evidence="8" id="KW-0378">Hydrolase</keyword>
<keyword evidence="5" id="KW-0479">Metal-binding</keyword>
<feature type="compositionally biased region" description="Polar residues" evidence="17">
    <location>
        <begin position="199"/>
        <end position="208"/>
    </location>
</feature>